<keyword evidence="2" id="KW-1185">Reference proteome</keyword>
<organism evidence="1 2">
    <name type="scientific">Paenibacillus glacialis</name>
    <dbReference type="NCBI Taxonomy" id="494026"/>
    <lineage>
        <taxon>Bacteria</taxon>
        <taxon>Bacillati</taxon>
        <taxon>Bacillota</taxon>
        <taxon>Bacilli</taxon>
        <taxon>Bacillales</taxon>
        <taxon>Paenibacillaceae</taxon>
        <taxon>Paenibacillus</taxon>
    </lineage>
</organism>
<protein>
    <submittedName>
        <fullName evidence="1">Uncharacterized protein</fullName>
    </submittedName>
</protein>
<dbReference type="AlphaFoldDB" id="A0A168P079"/>
<evidence type="ECO:0000313" key="2">
    <source>
        <dbReference type="Proteomes" id="UP000076967"/>
    </source>
</evidence>
<dbReference type="Proteomes" id="UP000076967">
    <property type="component" value="Unassembled WGS sequence"/>
</dbReference>
<sequence>MHPNIDHWANLALNAHIYIREVRGNKIKSKRRPIFLMEISNNAICFLSDLDIPTLQNVVFGFDIEDSKSQVTLLGKIETKGIYEEMFQYRVKLHNLKEHQIYHTSLLRTMLNNLNYFMISKSKIGMRRNINQLI</sequence>
<proteinExistence type="predicted"/>
<gene>
    <name evidence="1" type="ORF">PGLA_02470</name>
</gene>
<dbReference type="EMBL" id="LVJH01000002">
    <property type="protein sequence ID" value="OAB46263.1"/>
    <property type="molecule type" value="Genomic_DNA"/>
</dbReference>
<name>A0A168P079_9BACL</name>
<dbReference type="RefSeq" id="WP_068528136.1">
    <property type="nucleotide sequence ID" value="NZ_LVJH01000002.1"/>
</dbReference>
<accession>A0A168P079</accession>
<comment type="caution">
    <text evidence="1">The sequence shown here is derived from an EMBL/GenBank/DDBJ whole genome shotgun (WGS) entry which is preliminary data.</text>
</comment>
<evidence type="ECO:0000313" key="1">
    <source>
        <dbReference type="EMBL" id="OAB46263.1"/>
    </source>
</evidence>
<reference evidence="1 2" key="1">
    <citation type="submission" date="2016-03" db="EMBL/GenBank/DDBJ databases">
        <title>Draft genome sequence of Paenibacillus glacialis DSM 22343.</title>
        <authorList>
            <person name="Shin S.-K."/>
            <person name="Yi H."/>
        </authorList>
    </citation>
    <scope>NUCLEOTIDE SEQUENCE [LARGE SCALE GENOMIC DNA]</scope>
    <source>
        <strain evidence="1 2">DSM 22343</strain>
    </source>
</reference>